<keyword evidence="3" id="KW-1185">Reference proteome</keyword>
<dbReference type="PATRIC" id="fig|1581420.6.peg.99"/>
<dbReference type="Pfam" id="PF11288">
    <property type="entry name" value="DUF3089"/>
    <property type="match status" value="1"/>
</dbReference>
<proteinExistence type="predicted"/>
<gene>
    <name evidence="2" type="ORF">AAW00_00495</name>
</gene>
<comment type="caution">
    <text evidence="2">The sequence shown here is derived from an EMBL/GenBank/DDBJ whole genome shotgun (WGS) entry which is preliminary data.</text>
</comment>
<organism evidence="2 3">
    <name type="scientific">Aurantiacibacter luteus</name>
    <dbReference type="NCBI Taxonomy" id="1581420"/>
    <lineage>
        <taxon>Bacteria</taxon>
        <taxon>Pseudomonadati</taxon>
        <taxon>Pseudomonadota</taxon>
        <taxon>Alphaproteobacteria</taxon>
        <taxon>Sphingomonadales</taxon>
        <taxon>Erythrobacteraceae</taxon>
        <taxon>Aurantiacibacter</taxon>
    </lineage>
</organism>
<accession>A0A0G9MW66</accession>
<name>A0A0G9MW66_9SPHN</name>
<feature type="region of interest" description="Disordered" evidence="1">
    <location>
        <begin position="83"/>
        <end position="119"/>
    </location>
</feature>
<evidence type="ECO:0008006" key="4">
    <source>
        <dbReference type="Google" id="ProtNLM"/>
    </source>
</evidence>
<dbReference type="OrthoDB" id="9794645at2"/>
<dbReference type="EMBL" id="LBHB01000001">
    <property type="protein sequence ID" value="KLE35017.1"/>
    <property type="molecule type" value="Genomic_DNA"/>
</dbReference>
<reference evidence="2 3" key="1">
    <citation type="submission" date="2015-04" db="EMBL/GenBank/DDBJ databases">
        <title>The draft genome sequence of Erythrobacter luteus KA37.</title>
        <authorList>
            <person name="Zhuang L."/>
            <person name="Liu Y."/>
            <person name="Shao Z."/>
        </authorList>
    </citation>
    <scope>NUCLEOTIDE SEQUENCE [LARGE SCALE GENOMIC DNA]</scope>
    <source>
        <strain evidence="2 3">KA37</strain>
    </source>
</reference>
<evidence type="ECO:0000313" key="2">
    <source>
        <dbReference type="EMBL" id="KLE35017.1"/>
    </source>
</evidence>
<protein>
    <recommendedName>
        <fullName evidence="4">DUF3089 domain-containing protein</fullName>
    </recommendedName>
</protein>
<dbReference type="Proteomes" id="UP000053464">
    <property type="component" value="Unassembled WGS sequence"/>
</dbReference>
<dbReference type="Gene3D" id="3.40.50.1820">
    <property type="entry name" value="alpha/beta hydrolase"/>
    <property type="match status" value="1"/>
</dbReference>
<dbReference type="AlphaFoldDB" id="A0A0G9MW66"/>
<evidence type="ECO:0000313" key="3">
    <source>
        <dbReference type="Proteomes" id="UP000053464"/>
    </source>
</evidence>
<dbReference type="SUPFAM" id="SSF53474">
    <property type="entry name" value="alpha/beta-Hydrolases"/>
    <property type="match status" value="1"/>
</dbReference>
<evidence type="ECO:0000256" key="1">
    <source>
        <dbReference type="SAM" id="MobiDB-lite"/>
    </source>
</evidence>
<dbReference type="STRING" id="1581420.AAW00_00495"/>
<sequence length="423" mass="44982">MRKFLYIVTFLIVLVAAGLFALRIWSDELTEIALVPDTEFVEQDPLAQNAYQDPDMWFSRPGKGVANDPARWQPAFAAPEEGALPAASASATPTASPSATASPATTAPPASSATPAPGAAVGEPPRFAVFFVHPTSFYDSRAWNASLDDSESQNRARLMVRGMASAFNQAAEIWVPRYRQATFGAFITVDPAGTQAIDAAYRDISQAFDFFVDSIPADMPIVLVGHSQGAYHVTRLLQDKVAGSPLQARVAMAYPIGWPISIEHDLPSLALPACATPDQSGCVFSYASFAEPAEPGQFLRRYAELPGMDGQPRGESPILCVNPLTGTLNGDAPAAANLGTLVPDDELTTGELVPAALGARCGTNGLLLIGSPPDLGRYVLPGNNYHVYDIPLFWANLQADVARRVRNFTGVGPVAGNRPSPRS</sequence>
<dbReference type="InterPro" id="IPR029058">
    <property type="entry name" value="AB_hydrolase_fold"/>
</dbReference>
<dbReference type="InterPro" id="IPR021440">
    <property type="entry name" value="DUF3089"/>
</dbReference>